<protein>
    <recommendedName>
        <fullName evidence="3">Glycine N-acyltransferase-like protein</fullName>
        <ecNumber evidence="3">2.3.1.-</ecNumber>
    </recommendedName>
</protein>
<keyword evidence="1 3" id="KW-0808">Transferase</keyword>
<evidence type="ECO:0000256" key="3">
    <source>
        <dbReference type="RuleBase" id="RU368002"/>
    </source>
</evidence>
<gene>
    <name evidence="5" type="ORF">UPYG_G00050800</name>
</gene>
<organism evidence="5 6">
    <name type="scientific">Umbra pygmaea</name>
    <name type="common">Eastern mudminnow</name>
    <dbReference type="NCBI Taxonomy" id="75934"/>
    <lineage>
        <taxon>Eukaryota</taxon>
        <taxon>Metazoa</taxon>
        <taxon>Chordata</taxon>
        <taxon>Craniata</taxon>
        <taxon>Vertebrata</taxon>
        <taxon>Euteleostomi</taxon>
        <taxon>Actinopterygii</taxon>
        <taxon>Neopterygii</taxon>
        <taxon>Teleostei</taxon>
        <taxon>Protacanthopterygii</taxon>
        <taxon>Esociformes</taxon>
        <taxon>Umbridae</taxon>
        <taxon>Umbra</taxon>
    </lineage>
</organism>
<dbReference type="InterPro" id="IPR016181">
    <property type="entry name" value="Acyl_CoA_acyltransferase"/>
</dbReference>
<feature type="domain" description="N-acetyltransferase" evidence="4">
    <location>
        <begin position="143"/>
        <end position="279"/>
    </location>
</feature>
<evidence type="ECO:0000256" key="2">
    <source>
        <dbReference type="ARBA" id="ARBA00023315"/>
    </source>
</evidence>
<dbReference type="PANTHER" id="PTHR15298">
    <property type="entry name" value="L-COA N-ACYLTRANSFERASE-RELATED"/>
    <property type="match status" value="1"/>
</dbReference>
<dbReference type="Proteomes" id="UP001557470">
    <property type="component" value="Unassembled WGS sequence"/>
</dbReference>
<name>A0ABD0XA99_UMBPY</name>
<dbReference type="PANTHER" id="PTHR15298:SF17">
    <property type="entry name" value="GLYCINE N-ACYLTRANSFERASE-LIKE PROTEIN"/>
    <property type="match status" value="1"/>
</dbReference>
<accession>A0ABD0XA99</accession>
<sequence>MKILDTDEMQDAEIILQSHLPLCMQVFGFLCSINRNKPHALEVVVDSWPDFQVIICRPNMKNEHVKEFKKRVSFFCRDEEVFKRMVTEENAIDWSRDLLLCFDTRHEPMLKEILASMGDIMTRVTTSHILMLYDPTLLPQLNSDIESKVSCLNESHIDLVNKTWKFGGDGPSYRTIEHLICQYPTCCITDDQGQPVCWVLMYDDCAMGMLYTLPEHRGRGLAKALISSMSRKLHAHGYPVYSFVDEGTTVSYSLLVSLGFTEDPQYRVGLYQVNSKWADIHSVTGLLNCKL</sequence>
<proteinExistence type="inferred from homology"/>
<dbReference type="GO" id="GO:0016410">
    <property type="term" value="F:N-acyltransferase activity"/>
    <property type="evidence" value="ECO:0007669"/>
    <property type="project" value="UniProtKB-UniRule"/>
</dbReference>
<keyword evidence="2 3" id="KW-0012">Acyltransferase</keyword>
<dbReference type="SUPFAM" id="SSF55729">
    <property type="entry name" value="Acyl-CoA N-acyltransferases (Nat)"/>
    <property type="match status" value="1"/>
</dbReference>
<evidence type="ECO:0000313" key="5">
    <source>
        <dbReference type="EMBL" id="KAL1004804.1"/>
    </source>
</evidence>
<dbReference type="Pfam" id="PF06021">
    <property type="entry name" value="Gly_acyl_tr_N"/>
    <property type="match status" value="1"/>
</dbReference>
<dbReference type="InterPro" id="IPR013652">
    <property type="entry name" value="Glycine_N-acyltransferase_C"/>
</dbReference>
<dbReference type="EMBL" id="JAGEUA010000002">
    <property type="protein sequence ID" value="KAL1004804.1"/>
    <property type="molecule type" value="Genomic_DNA"/>
</dbReference>
<evidence type="ECO:0000256" key="1">
    <source>
        <dbReference type="ARBA" id="ARBA00022679"/>
    </source>
</evidence>
<dbReference type="AlphaFoldDB" id="A0ABD0XA99"/>
<dbReference type="InterPro" id="IPR000182">
    <property type="entry name" value="GNAT_dom"/>
</dbReference>
<evidence type="ECO:0000259" key="4">
    <source>
        <dbReference type="PROSITE" id="PS51186"/>
    </source>
</evidence>
<dbReference type="Gene3D" id="3.40.630.30">
    <property type="match status" value="1"/>
</dbReference>
<dbReference type="Pfam" id="PF08444">
    <property type="entry name" value="Gly_acyl_tr_C"/>
    <property type="match status" value="1"/>
</dbReference>
<dbReference type="InterPro" id="IPR015938">
    <property type="entry name" value="Glycine_N-acyltransferase_N"/>
</dbReference>
<keyword evidence="6" id="KW-1185">Reference proteome</keyword>
<reference evidence="5 6" key="1">
    <citation type="submission" date="2024-06" db="EMBL/GenBank/DDBJ databases">
        <authorList>
            <person name="Pan Q."/>
            <person name="Wen M."/>
            <person name="Jouanno E."/>
            <person name="Zahm M."/>
            <person name="Klopp C."/>
            <person name="Cabau C."/>
            <person name="Louis A."/>
            <person name="Berthelot C."/>
            <person name="Parey E."/>
            <person name="Roest Crollius H."/>
            <person name="Montfort J."/>
            <person name="Robinson-Rechavi M."/>
            <person name="Bouchez O."/>
            <person name="Lampietro C."/>
            <person name="Lopez Roques C."/>
            <person name="Donnadieu C."/>
            <person name="Postlethwait J."/>
            <person name="Bobe J."/>
            <person name="Verreycken H."/>
            <person name="Guiguen Y."/>
        </authorList>
    </citation>
    <scope>NUCLEOTIDE SEQUENCE [LARGE SCALE GENOMIC DNA]</scope>
    <source>
        <strain evidence="5">Up_M1</strain>
        <tissue evidence="5">Testis</tissue>
    </source>
</reference>
<dbReference type="CDD" id="cd04301">
    <property type="entry name" value="NAT_SF"/>
    <property type="match status" value="1"/>
</dbReference>
<dbReference type="InterPro" id="IPR010313">
    <property type="entry name" value="Glycine_N-acyltransferase"/>
</dbReference>
<comment type="caution">
    <text evidence="5">The sequence shown here is derived from an EMBL/GenBank/DDBJ whole genome shotgun (WGS) entry which is preliminary data.</text>
</comment>
<dbReference type="PROSITE" id="PS51186">
    <property type="entry name" value="GNAT"/>
    <property type="match status" value="1"/>
</dbReference>
<evidence type="ECO:0000313" key="6">
    <source>
        <dbReference type="Proteomes" id="UP001557470"/>
    </source>
</evidence>
<comment type="similarity">
    <text evidence="3">Belongs to the glycine N-acyltransferase family.</text>
</comment>
<dbReference type="EC" id="2.3.1.-" evidence="3"/>